<keyword evidence="3" id="KW-1185">Reference proteome</keyword>
<dbReference type="InterPro" id="IPR029045">
    <property type="entry name" value="ClpP/crotonase-like_dom_sf"/>
</dbReference>
<sequence>MSLSPSAILKIILGVQIGLGVLLVAGDAAPAWQGLRLGPSAPRLDQPVAPGDQTRRYRPRDLGPGAPGAPFPPTGDMPARLVLSDVSIGGSDALRLVGRIAAGDGARVAEKLAERFEDADAPRRVYLHSPGGSVLDALDLGRFLRDEGIATALAEGDVCLSACPYLLAGGATREIDEAASVGVHQHYFGQSSVQPAFMAVEDIQRGQGQVMEYLVEMGIDPRIMQPALLTPPNEIYILLPDELRDYGMIEPVAE</sequence>
<organism evidence="2 3">
    <name type="scientific">Palleronia pontilimi</name>
    <dbReference type="NCBI Taxonomy" id="1964209"/>
    <lineage>
        <taxon>Bacteria</taxon>
        <taxon>Pseudomonadati</taxon>
        <taxon>Pseudomonadota</taxon>
        <taxon>Alphaproteobacteria</taxon>
        <taxon>Rhodobacterales</taxon>
        <taxon>Roseobacteraceae</taxon>
        <taxon>Palleronia</taxon>
    </lineage>
</organism>
<comment type="caution">
    <text evidence="2">The sequence shown here is derived from an EMBL/GenBank/DDBJ whole genome shotgun (WGS) entry which is preliminary data.</text>
</comment>
<feature type="region of interest" description="Disordered" evidence="1">
    <location>
        <begin position="37"/>
        <end position="74"/>
    </location>
</feature>
<dbReference type="RefSeq" id="WP_198915221.1">
    <property type="nucleotide sequence ID" value="NZ_JAEKPD010000002.1"/>
</dbReference>
<dbReference type="Proteomes" id="UP000642488">
    <property type="component" value="Unassembled WGS sequence"/>
</dbReference>
<accession>A0A934M926</accession>
<evidence type="ECO:0000313" key="3">
    <source>
        <dbReference type="Proteomes" id="UP000642488"/>
    </source>
</evidence>
<evidence type="ECO:0000256" key="1">
    <source>
        <dbReference type="SAM" id="MobiDB-lite"/>
    </source>
</evidence>
<proteinExistence type="predicted"/>
<dbReference type="Gene3D" id="3.90.226.10">
    <property type="entry name" value="2-enoyl-CoA Hydratase, Chain A, domain 1"/>
    <property type="match status" value="1"/>
</dbReference>
<protein>
    <recommendedName>
        <fullName evidence="4">Periplasmic protein-like protein</fullName>
    </recommendedName>
</protein>
<evidence type="ECO:0000313" key="2">
    <source>
        <dbReference type="EMBL" id="MBJ3762062.1"/>
    </source>
</evidence>
<dbReference type="AlphaFoldDB" id="A0A934M926"/>
<gene>
    <name evidence="2" type="ORF">ILP92_04795</name>
</gene>
<name>A0A934M926_9RHOB</name>
<dbReference type="EMBL" id="JAEKPD010000002">
    <property type="protein sequence ID" value="MBJ3762062.1"/>
    <property type="molecule type" value="Genomic_DNA"/>
</dbReference>
<evidence type="ECO:0008006" key="4">
    <source>
        <dbReference type="Google" id="ProtNLM"/>
    </source>
</evidence>
<dbReference type="SUPFAM" id="SSF52096">
    <property type="entry name" value="ClpP/crotonase"/>
    <property type="match status" value="1"/>
</dbReference>
<reference evidence="2" key="1">
    <citation type="submission" date="2020-12" db="EMBL/GenBank/DDBJ databases">
        <title>Bacterial taxonomy.</title>
        <authorList>
            <person name="Pan X."/>
        </authorList>
    </citation>
    <scope>NUCLEOTIDE SEQUENCE</scope>
    <source>
        <strain evidence="2">KCTC 52957</strain>
    </source>
</reference>